<name>A0A9P4V828_9PLEO</name>
<feature type="region of interest" description="Disordered" evidence="1">
    <location>
        <begin position="108"/>
        <end position="191"/>
    </location>
</feature>
<feature type="compositionally biased region" description="Polar residues" evidence="1">
    <location>
        <begin position="169"/>
        <end position="178"/>
    </location>
</feature>
<feature type="chain" id="PRO_5040309445" evidence="2">
    <location>
        <begin position="24"/>
        <end position="191"/>
    </location>
</feature>
<accession>A0A9P4V828</accession>
<organism evidence="3 4">
    <name type="scientific">Polyplosphaeria fusca</name>
    <dbReference type="NCBI Taxonomy" id="682080"/>
    <lineage>
        <taxon>Eukaryota</taxon>
        <taxon>Fungi</taxon>
        <taxon>Dikarya</taxon>
        <taxon>Ascomycota</taxon>
        <taxon>Pezizomycotina</taxon>
        <taxon>Dothideomycetes</taxon>
        <taxon>Pleosporomycetidae</taxon>
        <taxon>Pleosporales</taxon>
        <taxon>Tetraplosphaeriaceae</taxon>
        <taxon>Polyplosphaeria</taxon>
    </lineage>
</organism>
<comment type="caution">
    <text evidence="3">The sequence shown here is derived from an EMBL/GenBank/DDBJ whole genome shotgun (WGS) entry which is preliminary data.</text>
</comment>
<sequence length="191" mass="20234">MAVLGLWAQAQVLRACVAGTAESQNCRGRWEATRTSGQGRKSRCEPPNSFQAHRMARGAGKVLWASDWRAASGRPWQGRRQRRRRGAGATNLGDRVVQAACRGRDGLRRESAGWRGGDDAESGDVGRTWVGGRDVELGRAEAPGTNGRGHGSKAGAGSGENRALAATRGSRQSLQTRSPRPAGCDGRSCVG</sequence>
<reference evidence="3" key="1">
    <citation type="journal article" date="2020" name="Stud. Mycol.">
        <title>101 Dothideomycetes genomes: a test case for predicting lifestyles and emergence of pathogens.</title>
        <authorList>
            <person name="Haridas S."/>
            <person name="Albert R."/>
            <person name="Binder M."/>
            <person name="Bloem J."/>
            <person name="Labutti K."/>
            <person name="Salamov A."/>
            <person name="Andreopoulos B."/>
            <person name="Baker S."/>
            <person name="Barry K."/>
            <person name="Bills G."/>
            <person name="Bluhm B."/>
            <person name="Cannon C."/>
            <person name="Castanera R."/>
            <person name="Culley D."/>
            <person name="Daum C."/>
            <person name="Ezra D."/>
            <person name="Gonzalez J."/>
            <person name="Henrissat B."/>
            <person name="Kuo A."/>
            <person name="Liang C."/>
            <person name="Lipzen A."/>
            <person name="Lutzoni F."/>
            <person name="Magnuson J."/>
            <person name="Mondo S."/>
            <person name="Nolan M."/>
            <person name="Ohm R."/>
            <person name="Pangilinan J."/>
            <person name="Park H.-J."/>
            <person name="Ramirez L."/>
            <person name="Alfaro M."/>
            <person name="Sun H."/>
            <person name="Tritt A."/>
            <person name="Yoshinaga Y."/>
            <person name="Zwiers L.-H."/>
            <person name="Turgeon B."/>
            <person name="Goodwin S."/>
            <person name="Spatafora J."/>
            <person name="Crous P."/>
            <person name="Grigoriev I."/>
        </authorList>
    </citation>
    <scope>NUCLEOTIDE SEQUENCE</scope>
    <source>
        <strain evidence="3">CBS 125425</strain>
    </source>
</reference>
<feature type="signal peptide" evidence="2">
    <location>
        <begin position="1"/>
        <end position="23"/>
    </location>
</feature>
<protein>
    <submittedName>
        <fullName evidence="3">Uncharacterized protein</fullName>
    </submittedName>
</protein>
<evidence type="ECO:0000256" key="1">
    <source>
        <dbReference type="SAM" id="MobiDB-lite"/>
    </source>
</evidence>
<evidence type="ECO:0000313" key="3">
    <source>
        <dbReference type="EMBL" id="KAF2739918.1"/>
    </source>
</evidence>
<feature type="compositionally biased region" description="Gly residues" evidence="1">
    <location>
        <begin position="146"/>
        <end position="158"/>
    </location>
</feature>
<dbReference type="Proteomes" id="UP000799444">
    <property type="component" value="Unassembled WGS sequence"/>
</dbReference>
<evidence type="ECO:0000256" key="2">
    <source>
        <dbReference type="SAM" id="SignalP"/>
    </source>
</evidence>
<feature type="compositionally biased region" description="Basic and acidic residues" evidence="1">
    <location>
        <begin position="108"/>
        <end position="118"/>
    </location>
</feature>
<evidence type="ECO:0000313" key="4">
    <source>
        <dbReference type="Proteomes" id="UP000799444"/>
    </source>
</evidence>
<proteinExistence type="predicted"/>
<dbReference type="EMBL" id="ML996102">
    <property type="protein sequence ID" value="KAF2739918.1"/>
    <property type="molecule type" value="Genomic_DNA"/>
</dbReference>
<keyword evidence="4" id="KW-1185">Reference proteome</keyword>
<keyword evidence="2" id="KW-0732">Signal</keyword>
<gene>
    <name evidence="3" type="ORF">EJ04DRAFT_604549</name>
</gene>
<dbReference type="AlphaFoldDB" id="A0A9P4V828"/>